<evidence type="ECO:0000256" key="2">
    <source>
        <dbReference type="ARBA" id="ARBA00004429"/>
    </source>
</evidence>
<evidence type="ECO:0000256" key="8">
    <source>
        <dbReference type="ARBA" id="ARBA00022519"/>
    </source>
</evidence>
<keyword evidence="9 21" id="KW-0808">Transferase</keyword>
<evidence type="ECO:0000256" key="5">
    <source>
        <dbReference type="ARBA" id="ARBA00017575"/>
    </source>
</evidence>
<dbReference type="PANTHER" id="PTHR34299">
    <property type="entry name" value="DIACYLGLYCEROL KINASE"/>
    <property type="match status" value="1"/>
</dbReference>
<evidence type="ECO:0000256" key="7">
    <source>
        <dbReference type="ARBA" id="ARBA00022516"/>
    </source>
</evidence>
<dbReference type="InterPro" id="IPR036945">
    <property type="entry name" value="DAGK_sf"/>
</dbReference>
<dbReference type="EC" id="2.7.1.107" evidence="4 21"/>
<evidence type="ECO:0000256" key="19">
    <source>
        <dbReference type="ARBA" id="ARBA00023209"/>
    </source>
</evidence>
<dbReference type="InterPro" id="IPR000829">
    <property type="entry name" value="DAGK"/>
</dbReference>
<keyword evidence="13 21" id="KW-0418">Kinase</keyword>
<keyword evidence="12 21" id="KW-0547">Nucleotide-binding</keyword>
<evidence type="ECO:0000256" key="15">
    <source>
        <dbReference type="ARBA" id="ARBA00022842"/>
    </source>
</evidence>
<dbReference type="Proteomes" id="UP000638570">
    <property type="component" value="Unassembled WGS sequence"/>
</dbReference>
<evidence type="ECO:0000256" key="4">
    <source>
        <dbReference type="ARBA" id="ARBA00012133"/>
    </source>
</evidence>
<accession>A0ABS1QT61</accession>
<comment type="similarity">
    <text evidence="3 21">Belongs to the bacterial diacylglycerol kinase family.</text>
</comment>
<evidence type="ECO:0000256" key="10">
    <source>
        <dbReference type="ARBA" id="ARBA00022692"/>
    </source>
</evidence>
<evidence type="ECO:0000256" key="12">
    <source>
        <dbReference type="ARBA" id="ARBA00022741"/>
    </source>
</evidence>
<keyword evidence="15" id="KW-0460">Magnesium</keyword>
<evidence type="ECO:0000256" key="16">
    <source>
        <dbReference type="ARBA" id="ARBA00022989"/>
    </source>
</evidence>
<evidence type="ECO:0000256" key="11">
    <source>
        <dbReference type="ARBA" id="ARBA00022723"/>
    </source>
</evidence>
<dbReference type="GO" id="GO:0016301">
    <property type="term" value="F:kinase activity"/>
    <property type="evidence" value="ECO:0007669"/>
    <property type="project" value="UniProtKB-KW"/>
</dbReference>
<dbReference type="RefSeq" id="WP_202085674.1">
    <property type="nucleotide sequence ID" value="NZ_JAERTZ010000025.1"/>
</dbReference>
<evidence type="ECO:0000256" key="3">
    <source>
        <dbReference type="ARBA" id="ARBA00005967"/>
    </source>
</evidence>
<keyword evidence="23" id="KW-1185">Reference proteome</keyword>
<evidence type="ECO:0000256" key="17">
    <source>
        <dbReference type="ARBA" id="ARBA00023098"/>
    </source>
</evidence>
<evidence type="ECO:0000313" key="23">
    <source>
        <dbReference type="Proteomes" id="UP000638570"/>
    </source>
</evidence>
<evidence type="ECO:0000256" key="18">
    <source>
        <dbReference type="ARBA" id="ARBA00023136"/>
    </source>
</evidence>
<keyword evidence="6" id="KW-1003">Cell membrane</keyword>
<keyword evidence="11" id="KW-0479">Metal-binding</keyword>
<comment type="cofactor">
    <cofactor evidence="1">
        <name>Mg(2+)</name>
        <dbReference type="ChEBI" id="CHEBI:18420"/>
    </cofactor>
</comment>
<keyword evidence="18 21" id="KW-0472">Membrane</keyword>
<protein>
    <recommendedName>
        <fullName evidence="5 21">Diacylglycerol kinase</fullName>
        <ecNumber evidence="4 21">2.7.1.107</ecNumber>
    </recommendedName>
</protein>
<comment type="subcellular location">
    <subcellularLocation>
        <location evidence="2 21">Cell inner membrane</location>
        <topology evidence="2 21">Multi-pass membrane protein</topology>
    </subcellularLocation>
</comment>
<dbReference type="InterPro" id="IPR033718">
    <property type="entry name" value="DAGK_prok"/>
</dbReference>
<evidence type="ECO:0000256" key="21">
    <source>
        <dbReference type="RuleBase" id="RU363065"/>
    </source>
</evidence>
<keyword evidence="20 21" id="KW-1208">Phospholipid metabolism</keyword>
<feature type="transmembrane region" description="Helical" evidence="21">
    <location>
        <begin position="58"/>
        <end position="80"/>
    </location>
</feature>
<evidence type="ECO:0000256" key="20">
    <source>
        <dbReference type="ARBA" id="ARBA00023264"/>
    </source>
</evidence>
<keyword evidence="10 21" id="KW-0812">Transmembrane</keyword>
<evidence type="ECO:0000313" key="22">
    <source>
        <dbReference type="EMBL" id="MBL1378053.1"/>
    </source>
</evidence>
<reference evidence="23" key="1">
    <citation type="submission" date="2021-01" db="EMBL/GenBank/DDBJ databases">
        <title>Genome public.</title>
        <authorList>
            <person name="Liu C."/>
            <person name="Sun Q."/>
        </authorList>
    </citation>
    <scope>NUCLEOTIDE SEQUENCE [LARGE SCALE GENOMIC DNA]</scope>
    <source>
        <strain evidence="23">CGMCC 1.18722</strain>
    </source>
</reference>
<sequence length="124" mass="13423">MKPADTGFIRLIRALGYSRQGLASAWRFEAAFRQECALALILVPVALFWHPGLVPTLLLIASLLLVMIVELLNSAIEAVVDRIGPEHHELAGRAKDIGSAAVLLALVLAALVWLGILGAQIWHE</sequence>
<keyword evidence="16 21" id="KW-1133">Transmembrane helix</keyword>
<keyword evidence="8 21" id="KW-0997">Cell inner membrane</keyword>
<dbReference type="PROSITE" id="PS01069">
    <property type="entry name" value="DAGK_PROKAR"/>
    <property type="match status" value="1"/>
</dbReference>
<comment type="catalytic activity">
    <reaction evidence="21">
        <text>a 1,2-diacyl-sn-glycerol + ATP = a 1,2-diacyl-sn-glycero-3-phosphate + ADP + H(+)</text>
        <dbReference type="Rhea" id="RHEA:10272"/>
        <dbReference type="ChEBI" id="CHEBI:15378"/>
        <dbReference type="ChEBI" id="CHEBI:17815"/>
        <dbReference type="ChEBI" id="CHEBI:30616"/>
        <dbReference type="ChEBI" id="CHEBI:58608"/>
        <dbReference type="ChEBI" id="CHEBI:456216"/>
        <dbReference type="EC" id="2.7.1.107"/>
    </reaction>
</comment>
<feature type="transmembrane region" description="Helical" evidence="21">
    <location>
        <begin position="101"/>
        <end position="122"/>
    </location>
</feature>
<dbReference type="Pfam" id="PF01219">
    <property type="entry name" value="DAGK_prokar"/>
    <property type="match status" value="1"/>
</dbReference>
<evidence type="ECO:0000256" key="14">
    <source>
        <dbReference type="ARBA" id="ARBA00022840"/>
    </source>
</evidence>
<evidence type="ECO:0000256" key="13">
    <source>
        <dbReference type="ARBA" id="ARBA00022777"/>
    </source>
</evidence>
<keyword evidence="14 21" id="KW-0067">ATP-binding</keyword>
<keyword evidence="19" id="KW-0594">Phospholipid biosynthesis</keyword>
<proteinExistence type="inferred from homology"/>
<organism evidence="22 23">
    <name type="scientific">Zobellella iuensis</name>
    <dbReference type="NCBI Taxonomy" id="2803811"/>
    <lineage>
        <taxon>Bacteria</taxon>
        <taxon>Pseudomonadati</taxon>
        <taxon>Pseudomonadota</taxon>
        <taxon>Gammaproteobacteria</taxon>
        <taxon>Aeromonadales</taxon>
        <taxon>Aeromonadaceae</taxon>
        <taxon>Zobellella</taxon>
    </lineage>
</organism>
<comment type="function">
    <text evidence="21">Catalyzes the ATP-dependent phosphorylation of sn-l,2-diacylglycerol (DAG) to phosphatidic acid. Involved in the recycling of diacylglycerol produced as a by-product during membrane-derived oligosaccharide (MDO) biosynthesis.</text>
</comment>
<keyword evidence="7" id="KW-0444">Lipid biosynthesis</keyword>
<dbReference type="EMBL" id="JAERTZ010000025">
    <property type="protein sequence ID" value="MBL1378053.1"/>
    <property type="molecule type" value="Genomic_DNA"/>
</dbReference>
<evidence type="ECO:0000256" key="6">
    <source>
        <dbReference type="ARBA" id="ARBA00022475"/>
    </source>
</evidence>
<evidence type="ECO:0000256" key="1">
    <source>
        <dbReference type="ARBA" id="ARBA00001946"/>
    </source>
</evidence>
<gene>
    <name evidence="22" type="ORF">JKV55_12030</name>
</gene>
<comment type="caution">
    <text evidence="22">The sequence shown here is derived from an EMBL/GenBank/DDBJ whole genome shotgun (WGS) entry which is preliminary data.</text>
</comment>
<evidence type="ECO:0000256" key="9">
    <source>
        <dbReference type="ARBA" id="ARBA00022679"/>
    </source>
</evidence>
<dbReference type="CDD" id="cd14264">
    <property type="entry name" value="DAGK_IM"/>
    <property type="match status" value="1"/>
</dbReference>
<dbReference type="Gene3D" id="1.10.287.3610">
    <property type="match status" value="1"/>
</dbReference>
<keyword evidence="17 21" id="KW-0443">Lipid metabolism</keyword>
<dbReference type="PANTHER" id="PTHR34299:SF1">
    <property type="entry name" value="DIACYLGLYCEROL KINASE"/>
    <property type="match status" value="1"/>
</dbReference>
<feature type="transmembrane region" description="Helical" evidence="21">
    <location>
        <begin position="36"/>
        <end position="52"/>
    </location>
</feature>
<name>A0ABS1QT61_9GAMM</name>